<feature type="compositionally biased region" description="Polar residues" evidence="3">
    <location>
        <begin position="1"/>
        <end position="45"/>
    </location>
</feature>
<dbReference type="InterPro" id="IPR006652">
    <property type="entry name" value="Kelch_1"/>
</dbReference>
<evidence type="ECO:0000313" key="4">
    <source>
        <dbReference type="EMBL" id="EAR97403.2"/>
    </source>
</evidence>
<dbReference type="PANTHER" id="PTHR46093:SF18">
    <property type="entry name" value="FIBRONECTIN TYPE-III DOMAIN-CONTAINING PROTEIN"/>
    <property type="match status" value="1"/>
</dbReference>
<dbReference type="InterPro" id="IPR011043">
    <property type="entry name" value="Gal_Oxase/kelch_b-propeller"/>
</dbReference>
<evidence type="ECO:0000313" key="5">
    <source>
        <dbReference type="Proteomes" id="UP000009168"/>
    </source>
</evidence>
<reference evidence="5" key="1">
    <citation type="journal article" date="2006" name="PLoS Biol.">
        <title>Macronuclear genome sequence of the ciliate Tetrahymena thermophila, a model eukaryote.</title>
        <authorList>
            <person name="Eisen J.A."/>
            <person name="Coyne R.S."/>
            <person name="Wu M."/>
            <person name="Wu D."/>
            <person name="Thiagarajan M."/>
            <person name="Wortman J.R."/>
            <person name="Badger J.H."/>
            <person name="Ren Q."/>
            <person name="Amedeo P."/>
            <person name="Jones K.M."/>
            <person name="Tallon L.J."/>
            <person name="Delcher A.L."/>
            <person name="Salzberg S.L."/>
            <person name="Silva J.C."/>
            <person name="Haas B.J."/>
            <person name="Majoros W.H."/>
            <person name="Farzad M."/>
            <person name="Carlton J.M."/>
            <person name="Smith R.K. Jr."/>
            <person name="Garg J."/>
            <person name="Pearlman R.E."/>
            <person name="Karrer K.M."/>
            <person name="Sun L."/>
            <person name="Manning G."/>
            <person name="Elde N.C."/>
            <person name="Turkewitz A.P."/>
            <person name="Asai D.J."/>
            <person name="Wilkes D.E."/>
            <person name="Wang Y."/>
            <person name="Cai H."/>
            <person name="Collins K."/>
            <person name="Stewart B.A."/>
            <person name="Lee S.R."/>
            <person name="Wilamowska K."/>
            <person name="Weinberg Z."/>
            <person name="Ruzzo W.L."/>
            <person name="Wloga D."/>
            <person name="Gaertig J."/>
            <person name="Frankel J."/>
            <person name="Tsao C.-C."/>
            <person name="Gorovsky M.A."/>
            <person name="Keeling P.J."/>
            <person name="Waller R.F."/>
            <person name="Patron N.J."/>
            <person name="Cherry J.M."/>
            <person name="Stover N.A."/>
            <person name="Krieger C.J."/>
            <person name="del Toro C."/>
            <person name="Ryder H.F."/>
            <person name="Williamson S.C."/>
            <person name="Barbeau R.A."/>
            <person name="Hamilton E.P."/>
            <person name="Orias E."/>
        </authorList>
    </citation>
    <scope>NUCLEOTIDE SEQUENCE [LARGE SCALE GENOMIC DNA]</scope>
    <source>
        <strain evidence="5">SB210</strain>
    </source>
</reference>
<dbReference type="AlphaFoldDB" id="I7LV83"/>
<feature type="region of interest" description="Disordered" evidence="3">
    <location>
        <begin position="1"/>
        <end position="47"/>
    </location>
</feature>
<evidence type="ECO:0000256" key="3">
    <source>
        <dbReference type="SAM" id="MobiDB-lite"/>
    </source>
</evidence>
<sequence length="605" mass="69327">MSTQNPQVQSQDHIQAQNSQNQRNPNEVNKQENNLSRPISQGQNASDKDGIYMRKLQLMQKNQGANELSPNGQNILRVDTANKITTKLQLNNTNTDTKWEELIISGRNIQNRSDFTSVIFDHTMYIYGGYEINAGILSDFHKIDLQAGVYIWDKVVAKNPKKSPGKLCRHSGVVYKNKMYLFGGQYQGQLNHNKMYSFDFATQTWEEVLYLGTIQPPSIDSHKALVYKDTMIVLSGYLGDTGIFSDYIFSFDFNTKVWNVLYDGNSQKNQTYKPRIGAGICLYQEKIYLFGGYDGYERLNDLCYFDLQSKSWNQVKYSSNQVNFLPKTRKGHSLSLYGDYLILFGGIHDVTWELDDLYVFDLRNSRWLVVDEDSARRKDYQNMADISPVKQKQSQRGSFKRNTLYNTQRQKSLLVTSPIKTQNSNFSPNNAGSATRKSLNRGTTQIYQDPYYAMSESADQPHSPTRNLDNQKKKEFFQKKAEMLAQLQTGEDEEKMMRNNSNSPTSEAMKNALITIGNPMPELKQGKKGKTTDFGRITFSKFLEPIKCPANSKVGKKPCARDGHAAAILQRKLYIFGGDRHKMSFNDMFALDLEKCLNQLQQQQQ</sequence>
<keyword evidence="2" id="KW-0677">Repeat</keyword>
<dbReference type="PANTHER" id="PTHR46093">
    <property type="entry name" value="ACYL-COA-BINDING DOMAIN-CONTAINING PROTEIN 5"/>
    <property type="match status" value="1"/>
</dbReference>
<dbReference type="FunCoup" id="I7LV83">
    <property type="interactions" value="6"/>
</dbReference>
<dbReference type="OrthoDB" id="286745at2759"/>
<proteinExistence type="predicted"/>
<dbReference type="Proteomes" id="UP000009168">
    <property type="component" value="Unassembled WGS sequence"/>
</dbReference>
<accession>I7LV83</accession>
<keyword evidence="1" id="KW-0880">Kelch repeat</keyword>
<dbReference type="RefSeq" id="XP_001017648.2">
    <property type="nucleotide sequence ID" value="XM_001017648.3"/>
</dbReference>
<evidence type="ECO:0000256" key="2">
    <source>
        <dbReference type="ARBA" id="ARBA00022737"/>
    </source>
</evidence>
<gene>
    <name evidence="4" type="ORF">TTHERM_00339840</name>
</gene>
<dbReference type="Gene3D" id="2.120.10.80">
    <property type="entry name" value="Kelch-type beta propeller"/>
    <property type="match status" value="2"/>
</dbReference>
<dbReference type="eggNOG" id="KOG0379">
    <property type="taxonomic scope" value="Eukaryota"/>
</dbReference>
<dbReference type="Pfam" id="PF24681">
    <property type="entry name" value="Kelch_KLHDC2_KLHL20_DRC7"/>
    <property type="match status" value="1"/>
</dbReference>
<dbReference type="SUPFAM" id="SSF50965">
    <property type="entry name" value="Galactose oxidase, central domain"/>
    <property type="match status" value="1"/>
</dbReference>
<dbReference type="KEGG" id="tet:TTHERM_00339840"/>
<dbReference type="InterPro" id="IPR015915">
    <property type="entry name" value="Kelch-typ_b-propeller"/>
</dbReference>
<protein>
    <submittedName>
        <fullName evidence="4">Kelch motif protein</fullName>
    </submittedName>
</protein>
<evidence type="ECO:0000256" key="1">
    <source>
        <dbReference type="ARBA" id="ARBA00022441"/>
    </source>
</evidence>
<keyword evidence="5" id="KW-1185">Reference proteome</keyword>
<dbReference type="InParanoid" id="I7LV83"/>
<organism evidence="4 5">
    <name type="scientific">Tetrahymena thermophila (strain SB210)</name>
    <dbReference type="NCBI Taxonomy" id="312017"/>
    <lineage>
        <taxon>Eukaryota</taxon>
        <taxon>Sar</taxon>
        <taxon>Alveolata</taxon>
        <taxon>Ciliophora</taxon>
        <taxon>Intramacronucleata</taxon>
        <taxon>Oligohymenophorea</taxon>
        <taxon>Hymenostomatida</taxon>
        <taxon>Tetrahymenina</taxon>
        <taxon>Tetrahymenidae</taxon>
        <taxon>Tetrahymena</taxon>
    </lineage>
</organism>
<dbReference type="Pfam" id="PF01344">
    <property type="entry name" value="Kelch_1"/>
    <property type="match status" value="2"/>
</dbReference>
<dbReference type="EMBL" id="GG662666">
    <property type="protein sequence ID" value="EAR97403.2"/>
    <property type="molecule type" value="Genomic_DNA"/>
</dbReference>
<dbReference type="GeneID" id="7824383"/>
<feature type="region of interest" description="Disordered" evidence="3">
    <location>
        <begin position="419"/>
        <end position="441"/>
    </location>
</feature>
<name>I7LV83_TETTS</name>